<name>A0A0H3FXR8_KLEAK</name>
<dbReference type="EMBL" id="CP002824">
    <property type="protein sequence ID" value="AEG99336.1"/>
    <property type="molecule type" value="Genomic_DNA"/>
</dbReference>
<keyword evidence="2" id="KW-1185">Reference proteome</keyword>
<dbReference type="KEGG" id="eae:EAE_22185"/>
<dbReference type="eggNOG" id="COG2755">
    <property type="taxonomic scope" value="Bacteria"/>
</dbReference>
<evidence type="ECO:0000313" key="2">
    <source>
        <dbReference type="Proteomes" id="UP000008881"/>
    </source>
</evidence>
<evidence type="ECO:0000313" key="1">
    <source>
        <dbReference type="EMBL" id="AEG99336.1"/>
    </source>
</evidence>
<protein>
    <submittedName>
        <fullName evidence="1">Uncharacterized protein</fullName>
    </submittedName>
</protein>
<accession>A0A0H3FXR8</accession>
<dbReference type="AlphaFoldDB" id="A0A0H3FXR8"/>
<reference evidence="1 2" key="1">
    <citation type="journal article" date="2012" name="J. Bacteriol.">
        <title>Complete genome sequence of Enterobacter aerogenes KCTC 2190.</title>
        <authorList>
            <person name="Shin S.H."/>
            <person name="Kim S."/>
            <person name="Kim J.Y."/>
            <person name="Lee S."/>
            <person name="Um Y."/>
            <person name="Oh M.K."/>
            <person name="Kim Y.R."/>
            <person name="Lee J."/>
            <person name="Yang K.S."/>
        </authorList>
    </citation>
    <scope>NUCLEOTIDE SEQUENCE [LARGE SCALE GENOMIC DNA]</scope>
    <source>
        <strain evidence="1 2">KCTC 2190</strain>
    </source>
</reference>
<sequence>MLDKVVTSRGLTYTDRLGGQHYTVDGIKAEADKAVKEAQDSITILGLPFATLEDAQAATDAGKIPDGAVTWVRNSGDNSLADEYINNGGTLVATGRKMPSSALVDEIDKRTRSLQESPDSLFDIVSSNGIRPFRIRSTDGVIEFESVAQLVTGDSGLNFNGSVIDNNAPDGWLFLIYSRNGLVIAGVKEDGTKVGWGGSDSGGGQAGGITPGDTAVGYDDIRNYTGDATVRDVVGERINGRFVVDASDTTSPDDGGGVLVGTDGRRWIRQCDFVSYDMFGAPRIPESVYQNYATLSAQGNESAAQALLADIEPADQAIARCHAFAAKHAIPVVQNVGRFLWVSGEIVVRTSAYLSGSTIVTCNRSGTDETRWGKVDGVDDGAPDPMYMFRI</sequence>
<gene>
    <name evidence="1" type="ordered locus">EAE_22185</name>
</gene>
<dbReference type="OrthoDB" id="6615244at2"/>
<dbReference type="Proteomes" id="UP000008881">
    <property type="component" value="Chromosome"/>
</dbReference>
<organism evidence="1 2">
    <name type="scientific">Klebsiella aerogenes (strain ATCC 13048 / DSM 30053 / CCUG 1429 / JCM 1235 / KCTC 2190 / NBRC 13534 / NCIMB 10102 / NCTC 10006 / CDC 819-56)</name>
    <name type="common">Enterobacter aerogenes</name>
    <dbReference type="NCBI Taxonomy" id="1028307"/>
    <lineage>
        <taxon>Bacteria</taxon>
        <taxon>Pseudomonadati</taxon>
        <taxon>Pseudomonadota</taxon>
        <taxon>Gammaproteobacteria</taxon>
        <taxon>Enterobacterales</taxon>
        <taxon>Enterobacteriaceae</taxon>
        <taxon>Klebsiella/Raoultella group</taxon>
        <taxon>Klebsiella</taxon>
    </lineage>
</organism>
<proteinExistence type="predicted"/>
<dbReference type="PATRIC" id="fig|1028307.3.peg.4414"/>
<dbReference type="HOGENOM" id="CLU_014972_0_0_6"/>